<feature type="region of interest" description="Disordered" evidence="1">
    <location>
        <begin position="66"/>
        <end position="95"/>
    </location>
</feature>
<accession>N1PSA2</accession>
<dbReference type="HOGENOM" id="CLU_2372777_0_0_1"/>
<protein>
    <submittedName>
        <fullName evidence="2">Uncharacterized protein</fullName>
    </submittedName>
</protein>
<reference evidence="2 3" key="2">
    <citation type="journal article" date="2012" name="PLoS Pathog.">
        <title>Diverse lifestyles and strategies of plant pathogenesis encoded in the genomes of eighteen Dothideomycetes fungi.</title>
        <authorList>
            <person name="Ohm R.A."/>
            <person name="Feau N."/>
            <person name="Henrissat B."/>
            <person name="Schoch C.L."/>
            <person name="Horwitz B.A."/>
            <person name="Barry K.W."/>
            <person name="Condon B.J."/>
            <person name="Copeland A.C."/>
            <person name="Dhillon B."/>
            <person name="Glaser F."/>
            <person name="Hesse C.N."/>
            <person name="Kosti I."/>
            <person name="LaButti K."/>
            <person name="Lindquist E.A."/>
            <person name="Lucas S."/>
            <person name="Salamov A.A."/>
            <person name="Bradshaw R.E."/>
            <person name="Ciuffetti L."/>
            <person name="Hamelin R.C."/>
            <person name="Kema G.H.J."/>
            <person name="Lawrence C."/>
            <person name="Scott J.A."/>
            <person name="Spatafora J.W."/>
            <person name="Turgeon B.G."/>
            <person name="de Wit P.J.G.M."/>
            <person name="Zhong S."/>
            <person name="Goodwin S.B."/>
            <person name="Grigoriev I.V."/>
        </authorList>
    </citation>
    <scope>NUCLEOTIDE SEQUENCE [LARGE SCALE GENOMIC DNA]</scope>
    <source>
        <strain evidence="3">NZE10 / CBS 128990</strain>
    </source>
</reference>
<reference evidence="3" key="1">
    <citation type="journal article" date="2012" name="PLoS Genet.">
        <title>The genomes of the fungal plant pathogens Cladosporium fulvum and Dothistroma septosporum reveal adaptation to different hosts and lifestyles but also signatures of common ancestry.</title>
        <authorList>
            <person name="de Wit P.J.G.M."/>
            <person name="van der Burgt A."/>
            <person name="Oekmen B."/>
            <person name="Stergiopoulos I."/>
            <person name="Abd-Elsalam K.A."/>
            <person name="Aerts A.L."/>
            <person name="Bahkali A.H."/>
            <person name="Beenen H.G."/>
            <person name="Chettri P."/>
            <person name="Cox M.P."/>
            <person name="Datema E."/>
            <person name="de Vries R.P."/>
            <person name="Dhillon B."/>
            <person name="Ganley A.R."/>
            <person name="Griffiths S.A."/>
            <person name="Guo Y."/>
            <person name="Hamelin R.C."/>
            <person name="Henrissat B."/>
            <person name="Kabir M.S."/>
            <person name="Jashni M.K."/>
            <person name="Kema G."/>
            <person name="Klaubauf S."/>
            <person name="Lapidus A."/>
            <person name="Levasseur A."/>
            <person name="Lindquist E."/>
            <person name="Mehrabi R."/>
            <person name="Ohm R.A."/>
            <person name="Owen T.J."/>
            <person name="Salamov A."/>
            <person name="Schwelm A."/>
            <person name="Schijlen E."/>
            <person name="Sun H."/>
            <person name="van den Burg H.A."/>
            <person name="van Ham R.C.H.J."/>
            <person name="Zhang S."/>
            <person name="Goodwin S.B."/>
            <person name="Grigoriev I.V."/>
            <person name="Collemare J."/>
            <person name="Bradshaw R.E."/>
        </authorList>
    </citation>
    <scope>NUCLEOTIDE SEQUENCE [LARGE SCALE GENOMIC DNA]</scope>
    <source>
        <strain evidence="3">NZE10 / CBS 128990</strain>
    </source>
</reference>
<name>N1PSA2_DOTSN</name>
<evidence type="ECO:0000313" key="2">
    <source>
        <dbReference type="EMBL" id="EME45240.1"/>
    </source>
</evidence>
<evidence type="ECO:0000313" key="3">
    <source>
        <dbReference type="Proteomes" id="UP000016933"/>
    </source>
</evidence>
<organism evidence="2 3">
    <name type="scientific">Dothistroma septosporum (strain NZE10 / CBS 128990)</name>
    <name type="common">Red band needle blight fungus</name>
    <name type="synonym">Mycosphaerella pini</name>
    <dbReference type="NCBI Taxonomy" id="675120"/>
    <lineage>
        <taxon>Eukaryota</taxon>
        <taxon>Fungi</taxon>
        <taxon>Dikarya</taxon>
        <taxon>Ascomycota</taxon>
        <taxon>Pezizomycotina</taxon>
        <taxon>Dothideomycetes</taxon>
        <taxon>Dothideomycetidae</taxon>
        <taxon>Mycosphaerellales</taxon>
        <taxon>Mycosphaerellaceae</taxon>
        <taxon>Dothistroma</taxon>
    </lineage>
</organism>
<dbReference type="EMBL" id="KB446538">
    <property type="protein sequence ID" value="EME45240.1"/>
    <property type="molecule type" value="Genomic_DNA"/>
</dbReference>
<feature type="region of interest" description="Disordered" evidence="1">
    <location>
        <begin position="1"/>
        <end position="26"/>
    </location>
</feature>
<sequence length="95" mass="10317">MVLLTSRKKQSDPPPAAEGKSDKRTGIPTCTVCARGLPDSLYFASRKIALLSASRRQCRLNGLVSHSSTSTTTDFLELPSEPYGFTDAHTSPKDF</sequence>
<keyword evidence="3" id="KW-1185">Reference proteome</keyword>
<proteinExistence type="predicted"/>
<evidence type="ECO:0000256" key="1">
    <source>
        <dbReference type="SAM" id="MobiDB-lite"/>
    </source>
</evidence>
<gene>
    <name evidence="2" type="ORF">DOTSEDRAFT_43614</name>
</gene>
<dbReference type="AlphaFoldDB" id="N1PSA2"/>
<dbReference type="Proteomes" id="UP000016933">
    <property type="component" value="Unassembled WGS sequence"/>
</dbReference>